<evidence type="ECO:0000256" key="1">
    <source>
        <dbReference type="SAM" id="Phobius"/>
    </source>
</evidence>
<reference evidence="2 3" key="1">
    <citation type="journal article" date="2012" name="Int. J. Syst. Evol. Microbiol.">
        <title>Vibrio caribbeanicus sp. nov., isolated from the marine sponge Scleritoderma cyanea.</title>
        <authorList>
            <person name="Hoffmann M."/>
            <person name="Monday S.R."/>
            <person name="Allard M.W."/>
            <person name="Strain E.A."/>
            <person name="Whittaker P."/>
            <person name="Naum M."/>
            <person name="McCarthy P.J."/>
            <person name="Lopez J.V."/>
            <person name="Fischer M."/>
            <person name="Brown E.W."/>
        </authorList>
    </citation>
    <scope>NUCLEOTIDE SEQUENCE [LARGE SCALE GENOMIC DNA]</scope>
    <source>
        <strain evidence="2 3">ATCC BAA-2122</strain>
    </source>
</reference>
<dbReference type="Proteomes" id="UP000002943">
    <property type="component" value="Unassembled WGS sequence"/>
</dbReference>
<evidence type="ECO:0000313" key="3">
    <source>
        <dbReference type="Proteomes" id="UP000002943"/>
    </source>
</evidence>
<accession>E3BIP0</accession>
<dbReference type="Pfam" id="PF12292">
    <property type="entry name" value="DUF3624"/>
    <property type="match status" value="1"/>
</dbReference>
<dbReference type="RefSeq" id="WP_009600877.1">
    <property type="nucleotide sequence ID" value="NZ_AEIU01000066.1"/>
</dbReference>
<organism evidence="2 3">
    <name type="scientific">Vibrio caribbeanicus ATCC BAA-2122</name>
    <dbReference type="NCBI Taxonomy" id="796620"/>
    <lineage>
        <taxon>Bacteria</taxon>
        <taxon>Pseudomonadati</taxon>
        <taxon>Pseudomonadota</taxon>
        <taxon>Gammaproteobacteria</taxon>
        <taxon>Vibrionales</taxon>
        <taxon>Vibrionaceae</taxon>
        <taxon>Vibrio</taxon>
    </lineage>
</organism>
<dbReference type="OrthoDB" id="5589052at2"/>
<name>E3BIP0_9VIBR</name>
<keyword evidence="1" id="KW-0472">Membrane</keyword>
<proteinExistence type="predicted"/>
<keyword evidence="3" id="KW-1185">Reference proteome</keyword>
<dbReference type="AlphaFoldDB" id="E3BIP0"/>
<dbReference type="STRING" id="796620.VIBC2010_03472"/>
<gene>
    <name evidence="2" type="ORF">VIBC2010_03472</name>
</gene>
<comment type="caution">
    <text evidence="2">The sequence shown here is derived from an EMBL/GenBank/DDBJ whole genome shotgun (WGS) entry which is preliminary data.</text>
</comment>
<feature type="transmembrane region" description="Helical" evidence="1">
    <location>
        <begin position="22"/>
        <end position="41"/>
    </location>
</feature>
<dbReference type="EMBL" id="AEIU01000066">
    <property type="protein sequence ID" value="EFP97077.1"/>
    <property type="molecule type" value="Genomic_DNA"/>
</dbReference>
<keyword evidence="1" id="KW-0812">Transmembrane</keyword>
<evidence type="ECO:0008006" key="4">
    <source>
        <dbReference type="Google" id="ProtNLM"/>
    </source>
</evidence>
<protein>
    <recommendedName>
        <fullName evidence="4">DUF3624 domain-containing protein</fullName>
    </recommendedName>
</protein>
<feature type="transmembrane region" description="Helical" evidence="1">
    <location>
        <begin position="47"/>
        <end position="72"/>
    </location>
</feature>
<evidence type="ECO:0000313" key="2">
    <source>
        <dbReference type="EMBL" id="EFP97077.1"/>
    </source>
</evidence>
<keyword evidence="1" id="KW-1133">Transmembrane helix</keyword>
<dbReference type="InterPro" id="IPR022072">
    <property type="entry name" value="DUF3624"/>
</dbReference>
<sequence>MTCSYCKNNPWFWKKIGRCTRCIKQLFVLCCLCVPSWWLIFRDTPTSIGSITLLMACFCFLGLLFLHLWSWVWRSKRLFK</sequence>